<organism evidence="2 3">
    <name type="scientific">Neolewinella aurantiaca</name>
    <dbReference type="NCBI Taxonomy" id="2602767"/>
    <lineage>
        <taxon>Bacteria</taxon>
        <taxon>Pseudomonadati</taxon>
        <taxon>Bacteroidota</taxon>
        <taxon>Saprospiria</taxon>
        <taxon>Saprospirales</taxon>
        <taxon>Lewinellaceae</taxon>
        <taxon>Neolewinella</taxon>
    </lineage>
</organism>
<dbReference type="Pfam" id="PF12412">
    <property type="entry name" value="DUF3667"/>
    <property type="match status" value="1"/>
</dbReference>
<evidence type="ECO:0000256" key="1">
    <source>
        <dbReference type="SAM" id="Phobius"/>
    </source>
</evidence>
<feature type="transmembrane region" description="Helical" evidence="1">
    <location>
        <begin position="230"/>
        <end position="256"/>
    </location>
</feature>
<dbReference type="AlphaFoldDB" id="A0A5C7FS25"/>
<proteinExistence type="predicted"/>
<accession>A0A5C7FS25</accession>
<keyword evidence="1" id="KW-1133">Transmembrane helix</keyword>
<protein>
    <submittedName>
        <fullName evidence="2">DUF3667 domain-containing protein</fullName>
    </submittedName>
</protein>
<feature type="transmembrane region" description="Helical" evidence="1">
    <location>
        <begin position="76"/>
        <end position="97"/>
    </location>
</feature>
<evidence type="ECO:0000313" key="2">
    <source>
        <dbReference type="EMBL" id="TXF90830.1"/>
    </source>
</evidence>
<comment type="caution">
    <text evidence="2">The sequence shown here is derived from an EMBL/GenBank/DDBJ whole genome shotgun (WGS) entry which is preliminary data.</text>
</comment>
<dbReference type="Proteomes" id="UP000321907">
    <property type="component" value="Unassembled WGS sequence"/>
</dbReference>
<keyword evidence="1" id="KW-0812">Transmembrane</keyword>
<dbReference type="EMBL" id="VOXD01000005">
    <property type="protein sequence ID" value="TXF90830.1"/>
    <property type="molecule type" value="Genomic_DNA"/>
</dbReference>
<feature type="transmembrane region" description="Helical" evidence="1">
    <location>
        <begin position="167"/>
        <end position="189"/>
    </location>
</feature>
<gene>
    <name evidence="2" type="ORF">FUA23_05165</name>
</gene>
<dbReference type="InterPro" id="IPR022134">
    <property type="entry name" value="DUF3667"/>
</dbReference>
<sequence length="283" mass="32084">MSTTCLNCQTEFTGNFCPECGQRSNVERFTFPYFFSREFLSATFNLERGFFHTCLNLAYRPGHMIREYLSGRRKEYFNFITFLLVLLTVEAVLWSLAYNSPAEFMRQQIHDQMVKTGSNLADNLTSADVISVLANQKFLFILAIPLAAAVPWLVFKRTGFNYLEHIIAVCFLLAMNTLLGMTMGILGLFPLDFGIYSGIYMVIANVILVFDFALYWQLSRQTKYTNGGRLWRTLAAGLSVLIVISMTLQFAIGILVGYKGKMEADEQQIEVPLAQPEAEPTVD</sequence>
<keyword evidence="1" id="KW-0472">Membrane</keyword>
<feature type="transmembrane region" description="Helical" evidence="1">
    <location>
        <begin position="195"/>
        <end position="218"/>
    </location>
</feature>
<dbReference type="OrthoDB" id="7446256at2"/>
<feature type="transmembrane region" description="Helical" evidence="1">
    <location>
        <begin position="138"/>
        <end position="155"/>
    </location>
</feature>
<keyword evidence="3" id="KW-1185">Reference proteome</keyword>
<dbReference type="RefSeq" id="WP_147929658.1">
    <property type="nucleotide sequence ID" value="NZ_VOXD01000005.1"/>
</dbReference>
<reference evidence="2 3" key="1">
    <citation type="submission" date="2019-08" db="EMBL/GenBank/DDBJ databases">
        <title>Lewinella sp. strain SSH13 Genome sequencing and assembly.</title>
        <authorList>
            <person name="Kim I."/>
        </authorList>
    </citation>
    <scope>NUCLEOTIDE SEQUENCE [LARGE SCALE GENOMIC DNA]</scope>
    <source>
        <strain evidence="2 3">SSH13</strain>
    </source>
</reference>
<evidence type="ECO:0000313" key="3">
    <source>
        <dbReference type="Proteomes" id="UP000321907"/>
    </source>
</evidence>
<name>A0A5C7FS25_9BACT</name>